<dbReference type="EMBL" id="FOLQ01000038">
    <property type="protein sequence ID" value="SFF24732.1"/>
    <property type="molecule type" value="Genomic_DNA"/>
</dbReference>
<feature type="domain" description="Phage integrase SAM-like" evidence="2">
    <location>
        <begin position="140"/>
        <end position="239"/>
    </location>
</feature>
<organism evidence="3 4">
    <name type="scientific">Spirosoma endophyticum</name>
    <dbReference type="NCBI Taxonomy" id="662367"/>
    <lineage>
        <taxon>Bacteria</taxon>
        <taxon>Pseudomonadati</taxon>
        <taxon>Bacteroidota</taxon>
        <taxon>Cytophagia</taxon>
        <taxon>Cytophagales</taxon>
        <taxon>Cytophagaceae</taxon>
        <taxon>Spirosoma</taxon>
    </lineage>
</organism>
<dbReference type="Gene3D" id="1.10.150.130">
    <property type="match status" value="1"/>
</dbReference>
<dbReference type="GO" id="GO:0003677">
    <property type="term" value="F:DNA binding"/>
    <property type="evidence" value="ECO:0007669"/>
    <property type="project" value="UniProtKB-KW"/>
</dbReference>
<gene>
    <name evidence="3" type="ORF">SAMN05216167_13810</name>
</gene>
<dbReference type="InterPro" id="IPR010998">
    <property type="entry name" value="Integrase_recombinase_N"/>
</dbReference>
<dbReference type="Pfam" id="PF13102">
    <property type="entry name" value="Phage_int_SAM_5"/>
    <property type="match status" value="1"/>
</dbReference>
<evidence type="ECO:0000259" key="2">
    <source>
        <dbReference type="Pfam" id="PF13102"/>
    </source>
</evidence>
<dbReference type="STRING" id="662367.SAMN05216167_13810"/>
<accession>A0A1I2H4W2</accession>
<name>A0A1I2H4W2_9BACT</name>
<dbReference type="SUPFAM" id="SSF56349">
    <property type="entry name" value="DNA breaking-rejoining enzymes"/>
    <property type="match status" value="1"/>
</dbReference>
<dbReference type="InterPro" id="IPR025269">
    <property type="entry name" value="SAM-like_dom"/>
</dbReference>
<dbReference type="Proteomes" id="UP000198598">
    <property type="component" value="Unassembled WGS sequence"/>
</dbReference>
<sequence length="451" mass="51092">MYKYHRPDSTLDVRFEFKANQVRKTAPLGTPDAKADHDGYVCVRLTIGDNKFGPFSTSIKTFYEIWKNRQSDPIPSDSQELIKALGNYQGRIESAHETLLRMEQPIDGQAIMNVVRSDNPSGKLITLARVYDEFMAARRDMVEDSRRKRTIDQISSATYETYPKRWTLIQGYLVHIKRSQFPVRGVMYSFATDLKEWLNKQRKPDGDRYNPATINKVISLLKMLMGYALSKGYIGFNPVRDFACRGGSVANPKPLSKEQLDDLETCPLPHLLRHICDSWLVAGELCLHYADYMNLPNIKFITKNGIEFIQHPRAKQQGSNLKQTVNVTERAKRLIEKWGGVKGLYYRHSSVFSKALKEIAEEADLRDEDGNLIGLQFGQGRDSGLTQRVIDGANGLQLSAIAGWSNPAYANRYVGNPLGVVGEFVRNIPKQITPTPSTDQSKTFIRVHKTA</sequence>
<keyword evidence="4" id="KW-1185">Reference proteome</keyword>
<dbReference type="AlphaFoldDB" id="A0A1I2H4W2"/>
<evidence type="ECO:0000313" key="3">
    <source>
        <dbReference type="EMBL" id="SFF24732.1"/>
    </source>
</evidence>
<reference evidence="3 4" key="1">
    <citation type="submission" date="2016-10" db="EMBL/GenBank/DDBJ databases">
        <authorList>
            <person name="de Groot N.N."/>
        </authorList>
    </citation>
    <scope>NUCLEOTIDE SEQUENCE [LARGE SCALE GENOMIC DNA]</scope>
    <source>
        <strain evidence="3 4">DSM 26130</strain>
    </source>
</reference>
<proteinExistence type="predicted"/>
<keyword evidence="1" id="KW-0238">DNA-binding</keyword>
<protein>
    <recommendedName>
        <fullName evidence="2">Phage integrase SAM-like domain-containing protein</fullName>
    </recommendedName>
</protein>
<evidence type="ECO:0000256" key="1">
    <source>
        <dbReference type="ARBA" id="ARBA00023125"/>
    </source>
</evidence>
<evidence type="ECO:0000313" key="4">
    <source>
        <dbReference type="Proteomes" id="UP000198598"/>
    </source>
</evidence>
<dbReference type="InterPro" id="IPR011010">
    <property type="entry name" value="DNA_brk_join_enz"/>
</dbReference>